<reference evidence="1" key="1">
    <citation type="submission" date="2021-02" db="EMBL/GenBank/DDBJ databases">
        <authorList>
            <person name="Syme A R."/>
            <person name="Syme A R."/>
            <person name="Moolhuijzen P."/>
        </authorList>
    </citation>
    <scope>NUCLEOTIDE SEQUENCE</scope>
    <source>
        <strain evidence="1">W1-1</strain>
    </source>
</reference>
<gene>
    <name evidence="1" type="ORF">PTTW11_10612</name>
</gene>
<protein>
    <submittedName>
        <fullName evidence="1">Uncharacterized protein</fullName>
    </submittedName>
</protein>
<dbReference type="AlphaFoldDB" id="A0A6S6WGI7"/>
<evidence type="ECO:0000313" key="2">
    <source>
        <dbReference type="Proteomes" id="UP000472372"/>
    </source>
</evidence>
<organism evidence="1 2">
    <name type="scientific">Pyrenophora teres f. teres</name>
    <dbReference type="NCBI Taxonomy" id="97479"/>
    <lineage>
        <taxon>Eukaryota</taxon>
        <taxon>Fungi</taxon>
        <taxon>Dikarya</taxon>
        <taxon>Ascomycota</taxon>
        <taxon>Pezizomycotina</taxon>
        <taxon>Dothideomycetes</taxon>
        <taxon>Pleosporomycetidae</taxon>
        <taxon>Pleosporales</taxon>
        <taxon>Pleosporineae</taxon>
        <taxon>Pleosporaceae</taxon>
        <taxon>Pyrenophora</taxon>
    </lineage>
</organism>
<dbReference type="EMBL" id="HG992987">
    <property type="protein sequence ID" value="CAE7214805.1"/>
    <property type="molecule type" value="Genomic_DNA"/>
</dbReference>
<proteinExistence type="predicted"/>
<name>A0A6S6WGI7_9PLEO</name>
<evidence type="ECO:0000313" key="1">
    <source>
        <dbReference type="EMBL" id="CAE7214805.1"/>
    </source>
</evidence>
<accession>A0A6S6WGI7</accession>
<dbReference type="Proteomes" id="UP000472372">
    <property type="component" value="Chromosome 11"/>
</dbReference>
<sequence>MLNMRALTVLAVAASAAAEVGHLSQPFEPVTTGEVAPQICAKLPTLCTHAVMLEGHETTLTYLCPETEGPSTVTVTETATTTATATVTADPNVSAPPFLTPPATSDEPTTTVTLQSTHQVTVTRTATRISTSPLYVSVTSDEPTTTVTLQSTSQVTRTETITRIATSSFESSSLTPASITWSFTAVLPNSSTLSSVSLTPVLTAWSSTTVPPYNVFPTPVSSTADLLSANSTANSSSTSYIFFYHVKNTSPTPHSDYDSGYNKPSAKQVEHAKSNGTLTANETFTATATPVLPTESSNGIAGDGRVSFAALFLGLMAAAFVV</sequence>